<feature type="transmembrane region" description="Helical" evidence="1">
    <location>
        <begin position="79"/>
        <end position="98"/>
    </location>
</feature>
<feature type="transmembrane region" description="Helical" evidence="1">
    <location>
        <begin position="38"/>
        <end position="58"/>
    </location>
</feature>
<name>A0A4P9Z7B7_9ASCO</name>
<keyword evidence="1" id="KW-0472">Membrane</keyword>
<feature type="transmembrane region" description="Helical" evidence="1">
    <location>
        <begin position="137"/>
        <end position="158"/>
    </location>
</feature>
<keyword evidence="3" id="KW-1185">Reference proteome</keyword>
<evidence type="ECO:0008006" key="4">
    <source>
        <dbReference type="Google" id="ProtNLM"/>
    </source>
</evidence>
<reference evidence="3" key="1">
    <citation type="journal article" date="2018" name="Nat. Microbiol.">
        <title>Leveraging single-cell genomics to expand the fungal tree of life.</title>
        <authorList>
            <person name="Ahrendt S.R."/>
            <person name="Quandt C.A."/>
            <person name="Ciobanu D."/>
            <person name="Clum A."/>
            <person name="Salamov A."/>
            <person name="Andreopoulos B."/>
            <person name="Cheng J.F."/>
            <person name="Woyke T."/>
            <person name="Pelin A."/>
            <person name="Henrissat B."/>
            <person name="Reynolds N.K."/>
            <person name="Benny G.L."/>
            <person name="Smith M.E."/>
            <person name="James T.Y."/>
            <person name="Grigoriev I.V."/>
        </authorList>
    </citation>
    <scope>NUCLEOTIDE SEQUENCE [LARGE SCALE GENOMIC DNA]</scope>
    <source>
        <strain evidence="3">Baker2002</strain>
    </source>
</reference>
<feature type="transmembrane region" description="Helical" evidence="1">
    <location>
        <begin position="12"/>
        <end position="32"/>
    </location>
</feature>
<dbReference type="EMBL" id="ML004879">
    <property type="protein sequence ID" value="RKP28536.1"/>
    <property type="molecule type" value="Genomic_DNA"/>
</dbReference>
<evidence type="ECO:0000313" key="3">
    <source>
        <dbReference type="Proteomes" id="UP000268321"/>
    </source>
</evidence>
<accession>A0A4P9Z7B7</accession>
<evidence type="ECO:0000313" key="2">
    <source>
        <dbReference type="EMBL" id="RKP28536.1"/>
    </source>
</evidence>
<organism evidence="2 3">
    <name type="scientific">Metschnikowia bicuspidata</name>
    <dbReference type="NCBI Taxonomy" id="27322"/>
    <lineage>
        <taxon>Eukaryota</taxon>
        <taxon>Fungi</taxon>
        <taxon>Dikarya</taxon>
        <taxon>Ascomycota</taxon>
        <taxon>Saccharomycotina</taxon>
        <taxon>Pichiomycetes</taxon>
        <taxon>Metschnikowiaceae</taxon>
        <taxon>Metschnikowia</taxon>
    </lineage>
</organism>
<dbReference type="AlphaFoldDB" id="A0A4P9Z7B7"/>
<dbReference type="OrthoDB" id="66620at2759"/>
<gene>
    <name evidence="2" type="ORF">METBISCDRAFT_29078</name>
</gene>
<proteinExistence type="predicted"/>
<dbReference type="Proteomes" id="UP000268321">
    <property type="component" value="Unassembled WGS sequence"/>
</dbReference>
<feature type="non-terminal residue" evidence="2">
    <location>
        <position position="161"/>
    </location>
</feature>
<protein>
    <recommendedName>
        <fullName evidence="4">ABC-2 type transporter domain-containing protein</fullName>
    </recommendedName>
</protein>
<evidence type="ECO:0000256" key="1">
    <source>
        <dbReference type="SAM" id="Phobius"/>
    </source>
</evidence>
<sequence length="161" mass="18583">MWGLRLGLSYEDTGSVVYFFSYYILVLLFGLVPMSTATLAFVLGAEFSTSLLLIIIWYQVQHFGCGYVINKNMPVYVRWFKYVAFFWYALGALVSNQYTNWTCACPYPADNVRYTEYTSNFQLVVLGYQQNCVWAPIGYLLSWLIGFNAATILVLHYIKND</sequence>
<keyword evidence="1" id="KW-1133">Transmembrane helix</keyword>
<keyword evidence="1" id="KW-0812">Transmembrane</keyword>